<dbReference type="NCBIfam" id="NF009150">
    <property type="entry name" value="PRK12497.1-3"/>
    <property type="match status" value="1"/>
</dbReference>
<dbReference type="Pfam" id="PF02021">
    <property type="entry name" value="UPF0102"/>
    <property type="match status" value="1"/>
</dbReference>
<reference evidence="3" key="1">
    <citation type="submission" date="2022-12" db="EMBL/GenBank/DDBJ databases">
        <title>Bacterial isolates from different developmental stages of Nematostella vectensis.</title>
        <authorList>
            <person name="Fraune S."/>
        </authorList>
    </citation>
    <scope>NUCLEOTIDE SEQUENCE</scope>
    <source>
        <strain evidence="3">G21630-S1</strain>
    </source>
</reference>
<dbReference type="RefSeq" id="WP_269423396.1">
    <property type="nucleotide sequence ID" value="NZ_JAPWGY010000003.1"/>
</dbReference>
<dbReference type="EMBL" id="JAPWGY010000003">
    <property type="protein sequence ID" value="MCZ4281227.1"/>
    <property type="molecule type" value="Genomic_DNA"/>
</dbReference>
<dbReference type="NCBIfam" id="TIGR00252">
    <property type="entry name" value="YraN family protein"/>
    <property type="match status" value="1"/>
</dbReference>
<proteinExistence type="inferred from homology"/>
<dbReference type="NCBIfam" id="NF009151">
    <property type="entry name" value="PRK12497.1-5"/>
    <property type="match status" value="1"/>
</dbReference>
<comment type="caution">
    <text evidence="3">The sequence shown here is derived from an EMBL/GenBank/DDBJ whole genome shotgun (WGS) entry which is preliminary data.</text>
</comment>
<evidence type="ECO:0000313" key="3">
    <source>
        <dbReference type="EMBL" id="MCZ4281227.1"/>
    </source>
</evidence>
<accession>A0ABT4LJD7</accession>
<dbReference type="Gene3D" id="3.40.1350.10">
    <property type="match status" value="1"/>
</dbReference>
<dbReference type="InterPro" id="IPR011856">
    <property type="entry name" value="tRNA_endonuc-like_dom_sf"/>
</dbReference>
<evidence type="ECO:0000256" key="2">
    <source>
        <dbReference type="HAMAP-Rule" id="MF_00048"/>
    </source>
</evidence>
<dbReference type="PANTHER" id="PTHR34039">
    <property type="entry name" value="UPF0102 PROTEIN YRAN"/>
    <property type="match status" value="1"/>
</dbReference>
<dbReference type="Proteomes" id="UP001069802">
    <property type="component" value="Unassembled WGS sequence"/>
</dbReference>
<dbReference type="InterPro" id="IPR011335">
    <property type="entry name" value="Restrct_endonuc-II-like"/>
</dbReference>
<gene>
    <name evidence="3" type="ORF">O4H49_10595</name>
</gene>
<sequence>MDTSSKKAKKAARNSGIRAERIAAWYLCLKGYKIVEKNYKTALGEIDLIAVKRNTVCFVEVKKRPSNSEAAAAITARQQARIFRTASYFLAQNQTFAAFDARFDAILIGATVWPQHITDAWQIH</sequence>
<dbReference type="SUPFAM" id="SSF52980">
    <property type="entry name" value="Restriction endonuclease-like"/>
    <property type="match status" value="1"/>
</dbReference>
<keyword evidence="4" id="KW-1185">Reference proteome</keyword>
<organism evidence="3 4">
    <name type="scientific">Kiloniella laminariae</name>
    <dbReference type="NCBI Taxonomy" id="454162"/>
    <lineage>
        <taxon>Bacteria</taxon>
        <taxon>Pseudomonadati</taxon>
        <taxon>Pseudomonadota</taxon>
        <taxon>Alphaproteobacteria</taxon>
        <taxon>Rhodospirillales</taxon>
        <taxon>Kiloniellaceae</taxon>
        <taxon>Kiloniella</taxon>
    </lineage>
</organism>
<evidence type="ECO:0000313" key="4">
    <source>
        <dbReference type="Proteomes" id="UP001069802"/>
    </source>
</evidence>
<dbReference type="PANTHER" id="PTHR34039:SF1">
    <property type="entry name" value="UPF0102 PROTEIN YRAN"/>
    <property type="match status" value="1"/>
</dbReference>
<comment type="similarity">
    <text evidence="1 2">Belongs to the UPF0102 family.</text>
</comment>
<dbReference type="HAMAP" id="MF_00048">
    <property type="entry name" value="UPF0102"/>
    <property type="match status" value="1"/>
</dbReference>
<evidence type="ECO:0000256" key="1">
    <source>
        <dbReference type="ARBA" id="ARBA00006738"/>
    </source>
</evidence>
<protein>
    <recommendedName>
        <fullName evidence="2">UPF0102 protein O4H49_10595</fullName>
    </recommendedName>
</protein>
<name>A0ABT4LJD7_9PROT</name>
<dbReference type="InterPro" id="IPR003509">
    <property type="entry name" value="UPF0102_YraN-like"/>
</dbReference>